<comment type="caution">
    <text evidence="4">The sequence shown here is derived from an EMBL/GenBank/DDBJ whole genome shotgun (WGS) entry which is preliminary data.</text>
</comment>
<accession>A0ABS2IQN6</accession>
<dbReference type="InterPro" id="IPR000836">
    <property type="entry name" value="PRTase_dom"/>
</dbReference>
<dbReference type="SUPFAM" id="SSF53271">
    <property type="entry name" value="PRTase-like"/>
    <property type="match status" value="1"/>
</dbReference>
<dbReference type="CDD" id="cd06223">
    <property type="entry name" value="PRTases_typeI"/>
    <property type="match status" value="1"/>
</dbReference>
<evidence type="ECO:0000313" key="5">
    <source>
        <dbReference type="Proteomes" id="UP001518872"/>
    </source>
</evidence>
<protein>
    <recommendedName>
        <fullName evidence="3">Phosphoribosyltransferase domain-containing protein</fullName>
    </recommendedName>
</protein>
<feature type="domain" description="Phosphoribosyltransferase" evidence="3">
    <location>
        <begin position="38"/>
        <end position="174"/>
    </location>
</feature>
<dbReference type="PANTHER" id="PTHR43363">
    <property type="entry name" value="HYPOXANTHINE PHOSPHORIBOSYLTRANSFERASE"/>
    <property type="match status" value="1"/>
</dbReference>
<dbReference type="Pfam" id="PF00156">
    <property type="entry name" value="Pribosyltran"/>
    <property type="match status" value="1"/>
</dbReference>
<dbReference type="Gene3D" id="3.40.50.2020">
    <property type="match status" value="1"/>
</dbReference>
<evidence type="ECO:0000313" key="4">
    <source>
        <dbReference type="EMBL" id="MBM7075509.1"/>
    </source>
</evidence>
<organism evidence="4 5">
    <name type="scientific">Micromonospora humida</name>
    <dbReference type="NCBI Taxonomy" id="2809018"/>
    <lineage>
        <taxon>Bacteria</taxon>
        <taxon>Bacillati</taxon>
        <taxon>Actinomycetota</taxon>
        <taxon>Actinomycetes</taxon>
        <taxon>Micromonosporales</taxon>
        <taxon>Micromonosporaceae</taxon>
        <taxon>Micromonospora</taxon>
    </lineage>
</organism>
<evidence type="ECO:0000256" key="1">
    <source>
        <dbReference type="ARBA" id="ARBA00022676"/>
    </source>
</evidence>
<keyword evidence="5" id="KW-1185">Reference proteome</keyword>
<evidence type="ECO:0000259" key="3">
    <source>
        <dbReference type="Pfam" id="PF00156"/>
    </source>
</evidence>
<proteinExistence type="predicted"/>
<dbReference type="PANTHER" id="PTHR43363:SF1">
    <property type="entry name" value="HYPOXANTHINE-GUANINE PHOSPHORIBOSYLTRANSFERASE"/>
    <property type="match status" value="1"/>
</dbReference>
<name>A0ABS2IQN6_9ACTN</name>
<dbReference type="Proteomes" id="UP001518872">
    <property type="component" value="Unassembled WGS sequence"/>
</dbReference>
<dbReference type="InterPro" id="IPR029057">
    <property type="entry name" value="PRTase-like"/>
</dbReference>
<evidence type="ECO:0000256" key="2">
    <source>
        <dbReference type="ARBA" id="ARBA00022679"/>
    </source>
</evidence>
<dbReference type="EMBL" id="JAFEUC010000002">
    <property type="protein sequence ID" value="MBM7075509.1"/>
    <property type="molecule type" value="Genomic_DNA"/>
</dbReference>
<keyword evidence="1" id="KW-0328">Glycosyltransferase</keyword>
<gene>
    <name evidence="4" type="ORF">JQX11_03955</name>
</gene>
<reference evidence="4 5" key="1">
    <citation type="submission" date="2021-02" db="EMBL/GenBank/DDBJ databases">
        <authorList>
            <person name="Ra J.-S."/>
        </authorList>
    </citation>
    <scope>NUCLEOTIDE SEQUENCE [LARGE SCALE GENOMIC DNA]</scope>
    <source>
        <strain evidence="4 5">MMS20-R1-14</strain>
    </source>
</reference>
<keyword evidence="2" id="KW-0808">Transferase</keyword>
<sequence length="194" mass="21129">MTPQPAHRPPVQPRQFRHRRLLRIPADAYDWAIEVLADAARQRYRPITATIGIANGGLAPARAISDFLRLPTHQVNAKHNPTDATYTEATGIVTYDLGPLTRRLAAHDLTGTVLVVDDICGTGATFAALLPELAAYLGPDVTLRTVALCRNAGSALNPDLWVWTVDDWVLFPWERPPAAATVEDLPAPSQVETA</sequence>